<organism evidence="1 2">
    <name type="scientific">Diploptera punctata</name>
    <name type="common">Pacific beetle cockroach</name>
    <dbReference type="NCBI Taxonomy" id="6984"/>
    <lineage>
        <taxon>Eukaryota</taxon>
        <taxon>Metazoa</taxon>
        <taxon>Ecdysozoa</taxon>
        <taxon>Arthropoda</taxon>
        <taxon>Hexapoda</taxon>
        <taxon>Insecta</taxon>
        <taxon>Pterygota</taxon>
        <taxon>Neoptera</taxon>
        <taxon>Polyneoptera</taxon>
        <taxon>Dictyoptera</taxon>
        <taxon>Blattodea</taxon>
        <taxon>Blaberoidea</taxon>
        <taxon>Blaberidae</taxon>
        <taxon>Diplopterinae</taxon>
        <taxon>Diploptera</taxon>
    </lineage>
</organism>
<feature type="non-terminal residue" evidence="1">
    <location>
        <position position="1"/>
    </location>
</feature>
<proteinExistence type="predicted"/>
<evidence type="ECO:0000313" key="2">
    <source>
        <dbReference type="Proteomes" id="UP001233999"/>
    </source>
</evidence>
<reference evidence="1" key="1">
    <citation type="journal article" date="2023" name="IScience">
        <title>Live-bearing cockroach genome reveals convergent evolutionary mechanisms linked to viviparity in insects and beyond.</title>
        <authorList>
            <person name="Fouks B."/>
            <person name="Harrison M.C."/>
            <person name="Mikhailova A.A."/>
            <person name="Marchal E."/>
            <person name="English S."/>
            <person name="Carruthers M."/>
            <person name="Jennings E.C."/>
            <person name="Chiamaka E.L."/>
            <person name="Frigard R.A."/>
            <person name="Pippel M."/>
            <person name="Attardo G.M."/>
            <person name="Benoit J.B."/>
            <person name="Bornberg-Bauer E."/>
            <person name="Tobe S.S."/>
        </authorList>
    </citation>
    <scope>NUCLEOTIDE SEQUENCE</scope>
    <source>
        <strain evidence="1">Stay&amp;Tobe</strain>
    </source>
</reference>
<gene>
    <name evidence="1" type="ORF">L9F63_021750</name>
</gene>
<sequence>MEVGVIVDPNTVIKNKNMPVTDALHEKVPCAFETYLSDISSMKKNLTQLADLRKRSRVSKNIQNCTNNKEK</sequence>
<name>A0AAD8EBQ0_DIPPU</name>
<dbReference type="EMBL" id="JASPKZ010007500">
    <property type="protein sequence ID" value="KAJ9583902.1"/>
    <property type="molecule type" value="Genomic_DNA"/>
</dbReference>
<keyword evidence="2" id="KW-1185">Reference proteome</keyword>
<comment type="caution">
    <text evidence="1">The sequence shown here is derived from an EMBL/GenBank/DDBJ whole genome shotgun (WGS) entry which is preliminary data.</text>
</comment>
<dbReference type="AlphaFoldDB" id="A0AAD8EBQ0"/>
<dbReference type="Proteomes" id="UP001233999">
    <property type="component" value="Unassembled WGS sequence"/>
</dbReference>
<protein>
    <submittedName>
        <fullName evidence="1">Uncharacterized protein</fullName>
    </submittedName>
</protein>
<accession>A0AAD8EBQ0</accession>
<reference evidence="1" key="2">
    <citation type="submission" date="2023-05" db="EMBL/GenBank/DDBJ databases">
        <authorList>
            <person name="Fouks B."/>
        </authorList>
    </citation>
    <scope>NUCLEOTIDE SEQUENCE</scope>
    <source>
        <strain evidence="1">Stay&amp;Tobe</strain>
        <tissue evidence="1">Testes</tissue>
    </source>
</reference>
<evidence type="ECO:0000313" key="1">
    <source>
        <dbReference type="EMBL" id="KAJ9583902.1"/>
    </source>
</evidence>